<organism evidence="1 2">
    <name type="scientific">Bursaphelenchus xylophilus</name>
    <name type="common">Pinewood nematode worm</name>
    <name type="synonym">Aphelenchoides xylophilus</name>
    <dbReference type="NCBI Taxonomy" id="6326"/>
    <lineage>
        <taxon>Eukaryota</taxon>
        <taxon>Metazoa</taxon>
        <taxon>Ecdysozoa</taxon>
        <taxon>Nematoda</taxon>
        <taxon>Chromadorea</taxon>
        <taxon>Rhabditida</taxon>
        <taxon>Tylenchina</taxon>
        <taxon>Tylenchomorpha</taxon>
        <taxon>Aphelenchoidea</taxon>
        <taxon>Aphelenchoididae</taxon>
        <taxon>Bursaphelenchus</taxon>
    </lineage>
</organism>
<name>A0A1I7SMX2_BURXY</name>
<dbReference type="AlphaFoldDB" id="A0A1I7SMX2"/>
<dbReference type="WBParaSite" id="BXY_1440800.1">
    <property type="protein sequence ID" value="BXY_1440800.1"/>
    <property type="gene ID" value="BXY_1440800"/>
</dbReference>
<dbReference type="Proteomes" id="UP000095284">
    <property type="component" value="Unplaced"/>
</dbReference>
<reference evidence="2" key="1">
    <citation type="submission" date="2016-11" db="UniProtKB">
        <authorList>
            <consortium name="WormBaseParasite"/>
        </authorList>
    </citation>
    <scope>IDENTIFICATION</scope>
</reference>
<sequence length="132" mass="15371">IIHLFRSQFLRSISEAELVANSATAQRFTVSQYLIQVRDCDHGDSARCNDPMGILRRAFRYLKPKISHFEAFLQRKLNVNVEFDFFATYLVTVRNHRVFSGLMGSSFAQGEEGFAQFELLRRIFSDDDKKLR</sequence>
<accession>A0A1I7SMX2</accession>
<proteinExistence type="predicted"/>
<protein>
    <submittedName>
        <fullName evidence="2">RGS domain-containing protein</fullName>
    </submittedName>
</protein>
<evidence type="ECO:0000313" key="2">
    <source>
        <dbReference type="WBParaSite" id="BXY_1440800.1"/>
    </source>
</evidence>
<evidence type="ECO:0000313" key="1">
    <source>
        <dbReference type="Proteomes" id="UP000095284"/>
    </source>
</evidence>